<proteinExistence type="predicted"/>
<name>A0A5Y3UUK1_SALER</name>
<sequence length="76" mass="8556">MNRLFCIWDGEVLAECGEALMPLASPFYLLIGGELIDIYVTPLASKRILPFISTERTRKSVFSVEINKFPHLSLLA</sequence>
<reference evidence="1" key="1">
    <citation type="submission" date="2019-07" db="EMBL/GenBank/DDBJ databases">
        <authorList>
            <person name="Ashton P.M."/>
            <person name="Dallman T."/>
            <person name="Nair S."/>
            <person name="De Pinna E."/>
            <person name="Peters T."/>
            <person name="Grant K."/>
        </authorList>
    </citation>
    <scope>NUCLEOTIDE SEQUENCE [LARGE SCALE GENOMIC DNA]</scope>
    <source>
        <strain evidence="1">598112</strain>
    </source>
</reference>
<organism evidence="1">
    <name type="scientific">Salmonella enterica subsp. salamae</name>
    <dbReference type="NCBI Taxonomy" id="59202"/>
    <lineage>
        <taxon>Bacteria</taxon>
        <taxon>Pseudomonadati</taxon>
        <taxon>Pseudomonadota</taxon>
        <taxon>Gammaproteobacteria</taxon>
        <taxon>Enterobacterales</taxon>
        <taxon>Enterobacteriaceae</taxon>
        <taxon>Salmonella</taxon>
    </lineage>
</organism>
<accession>A0A5Y3UUK1</accession>
<evidence type="ECO:0000313" key="1">
    <source>
        <dbReference type="EMBL" id="ECJ2324199.1"/>
    </source>
</evidence>
<protein>
    <submittedName>
        <fullName evidence="1">Uncharacterized protein</fullName>
    </submittedName>
</protein>
<gene>
    <name evidence="1" type="ORF">FNJ06_00915</name>
</gene>
<dbReference type="AlphaFoldDB" id="A0A5Y3UUK1"/>
<dbReference type="EMBL" id="AAIXRY010000001">
    <property type="protein sequence ID" value="ECJ2324199.1"/>
    <property type="molecule type" value="Genomic_DNA"/>
</dbReference>
<comment type="caution">
    <text evidence="1">The sequence shown here is derived from an EMBL/GenBank/DDBJ whole genome shotgun (WGS) entry which is preliminary data.</text>
</comment>
<dbReference type="Proteomes" id="UP000839824">
    <property type="component" value="Unassembled WGS sequence"/>
</dbReference>